<keyword evidence="2" id="KW-1185">Reference proteome</keyword>
<dbReference type="Proteomes" id="UP001148662">
    <property type="component" value="Unassembled WGS sequence"/>
</dbReference>
<protein>
    <submittedName>
        <fullName evidence="1">Uncharacterized protein</fullName>
    </submittedName>
</protein>
<proteinExistence type="predicted"/>
<evidence type="ECO:0000313" key="2">
    <source>
        <dbReference type="Proteomes" id="UP001148662"/>
    </source>
</evidence>
<gene>
    <name evidence="1" type="ORF">NM688_g4555</name>
</gene>
<accession>A0ACC1T2L0</accession>
<name>A0ACC1T2L0_9APHY</name>
<reference evidence="1" key="1">
    <citation type="submission" date="2022-07" db="EMBL/GenBank/DDBJ databases">
        <title>Genome Sequence of Phlebia brevispora.</title>
        <authorList>
            <person name="Buettner E."/>
        </authorList>
    </citation>
    <scope>NUCLEOTIDE SEQUENCE</scope>
    <source>
        <strain evidence="1">MPL23</strain>
    </source>
</reference>
<organism evidence="1 2">
    <name type="scientific">Phlebia brevispora</name>
    <dbReference type="NCBI Taxonomy" id="194682"/>
    <lineage>
        <taxon>Eukaryota</taxon>
        <taxon>Fungi</taxon>
        <taxon>Dikarya</taxon>
        <taxon>Basidiomycota</taxon>
        <taxon>Agaricomycotina</taxon>
        <taxon>Agaricomycetes</taxon>
        <taxon>Polyporales</taxon>
        <taxon>Meruliaceae</taxon>
        <taxon>Phlebia</taxon>
    </lineage>
</organism>
<dbReference type="EMBL" id="JANHOG010000765">
    <property type="protein sequence ID" value="KAJ3551702.1"/>
    <property type="molecule type" value="Genomic_DNA"/>
</dbReference>
<evidence type="ECO:0000313" key="1">
    <source>
        <dbReference type="EMBL" id="KAJ3551702.1"/>
    </source>
</evidence>
<comment type="caution">
    <text evidence="1">The sequence shown here is derived from an EMBL/GenBank/DDBJ whole genome shotgun (WGS) entry which is preliminary data.</text>
</comment>
<sequence length="221" mass="23573">MNEPCMSRVAGMQVKRLHYTCHQGDVSVTVIITVDVSTYYTSLCLGAKAGVPCVPVEVDSQRPHVLPTSLLPDVSRMISSVPTSPPSAMPITINAPSTALSTRSTSLTMTPISSAPTNSSPTSTIAPHSSVLGTKTSDTPPSVSFAPFLHVADNDKPYKRTDGMLLGGSNAVAHPAYALADASYERRDGQRSGRWIRRKHRRGWSAGCWAGALAVLARTQR</sequence>